<reference evidence="1" key="1">
    <citation type="submission" date="2021-04" db="EMBL/GenBank/DDBJ databases">
        <title>Characterizing Neisseria spp. as novel respiratory pathobionts in bronchiectasis.</title>
        <authorList>
            <person name="Li L."/>
            <person name="Mac Aogain M."/>
            <person name="Xu T."/>
            <person name="Jaggi T.K."/>
            <person name="Chan L.Y."/>
            <person name="Keir H.R."/>
            <person name="Dicker A.J."/>
            <person name="Qu J."/>
            <person name="Liu Y."/>
            <person name="Chen H.S."/>
            <person name="Koh M.S."/>
            <person name="Ong T.H."/>
            <person name="Lim A.Y.H."/>
            <person name="Abisheganaden J."/>
            <person name="Low T.B."/>
            <person name="Oliver B.G."/>
            <person name="Tan N.S."/>
            <person name="Fang M."/>
            <person name="Chalmers J.D."/>
            <person name="Chotirmall S.H."/>
        </authorList>
    </citation>
    <scope>NUCLEOTIDE SEQUENCE</scope>
    <source>
        <strain evidence="1">CG0073</strain>
    </source>
</reference>
<gene>
    <name evidence="1" type="ORF">KCG53_10720</name>
</gene>
<organism evidence="1 2">
    <name type="scientific">Neisseria subflava</name>
    <dbReference type="NCBI Taxonomy" id="28449"/>
    <lineage>
        <taxon>Bacteria</taxon>
        <taxon>Pseudomonadati</taxon>
        <taxon>Pseudomonadota</taxon>
        <taxon>Betaproteobacteria</taxon>
        <taxon>Neisseriales</taxon>
        <taxon>Neisseriaceae</taxon>
        <taxon>Neisseria</taxon>
    </lineage>
</organism>
<sequence length="220" mass="24489">MIKIKADARETVRWFDNVQKKQLPFACSRALNAVAKDVKTAEQTEMKSVFAAPKAYTVNSVFVRKYARKADLTAVVDFKDGGRGRSAAKYLVAQIEGGSRRQKAVESLLIGRGLMPAGMKIVPAAVKLDQYGNITLGTFRRLVAGVVAGTHFALHRQHGKLEPGLYQRSKRGKVKPLLIYVSGASYGKRFKYFETAERTVHSKYRQHFDRELANAVATAR</sequence>
<proteinExistence type="predicted"/>
<protein>
    <submittedName>
        <fullName evidence="1">Uncharacterized protein</fullName>
    </submittedName>
</protein>
<name>A0A9X9I4R9_NEISU</name>
<dbReference type="EMBL" id="CP073118">
    <property type="protein sequence ID" value="UTG75540.1"/>
    <property type="molecule type" value="Genomic_DNA"/>
</dbReference>
<dbReference type="AlphaFoldDB" id="A0A9X9I4R9"/>
<accession>A0A9X9I4R9</accession>
<dbReference type="Proteomes" id="UP001057336">
    <property type="component" value="Chromosome"/>
</dbReference>
<evidence type="ECO:0000313" key="1">
    <source>
        <dbReference type="EMBL" id="UTG75540.1"/>
    </source>
</evidence>
<evidence type="ECO:0000313" key="2">
    <source>
        <dbReference type="Proteomes" id="UP001057336"/>
    </source>
</evidence>